<dbReference type="InterPro" id="IPR032710">
    <property type="entry name" value="NTF2-like_dom_sf"/>
</dbReference>
<dbReference type="SUPFAM" id="SSF54427">
    <property type="entry name" value="NTF2-like"/>
    <property type="match status" value="1"/>
</dbReference>
<accession>A0A6L3VS52</accession>
<keyword evidence="3" id="KW-1185">Reference proteome</keyword>
<proteinExistence type="predicted"/>
<feature type="domain" description="SnoaL-like" evidence="1">
    <location>
        <begin position="5"/>
        <end position="127"/>
    </location>
</feature>
<evidence type="ECO:0000259" key="1">
    <source>
        <dbReference type="Pfam" id="PF13577"/>
    </source>
</evidence>
<dbReference type="Proteomes" id="UP000483004">
    <property type="component" value="Unassembled WGS sequence"/>
</dbReference>
<evidence type="ECO:0000313" key="3">
    <source>
        <dbReference type="Proteomes" id="UP000483004"/>
    </source>
</evidence>
<dbReference type="InterPro" id="IPR037401">
    <property type="entry name" value="SnoaL-like"/>
</dbReference>
<dbReference type="Pfam" id="PF13577">
    <property type="entry name" value="SnoaL_4"/>
    <property type="match status" value="1"/>
</dbReference>
<dbReference type="EMBL" id="WBMR01000100">
    <property type="protein sequence ID" value="KAB2373474.1"/>
    <property type="molecule type" value="Genomic_DNA"/>
</dbReference>
<dbReference type="AlphaFoldDB" id="A0A6L3VS52"/>
<protein>
    <submittedName>
        <fullName evidence="2">Nuclear transport factor 2 family protein</fullName>
    </submittedName>
</protein>
<organism evidence="2 3">
    <name type="scientific">Actinomadura montaniterrae</name>
    <dbReference type="NCBI Taxonomy" id="1803903"/>
    <lineage>
        <taxon>Bacteria</taxon>
        <taxon>Bacillati</taxon>
        <taxon>Actinomycetota</taxon>
        <taxon>Actinomycetes</taxon>
        <taxon>Streptosporangiales</taxon>
        <taxon>Thermomonosporaceae</taxon>
        <taxon>Actinomadura</taxon>
    </lineage>
</organism>
<sequence>MPDALPADQAVRNLIFAYAEAVDRGDFAAIGALFAHGDFAGSGGALTGGAVARMFEKTIILYDDGTPRTKHVTTNVAIELDGPAATAKSYFTVMQATPDLPFQAICAGRYDDRFESHGGEWRFAERRITLELVGNVAHHLRRPDTLPAHLRPAAPH</sequence>
<dbReference type="RefSeq" id="WP_151543319.1">
    <property type="nucleotide sequence ID" value="NZ_WBMR01000100.1"/>
</dbReference>
<dbReference type="OrthoDB" id="7605094at2"/>
<comment type="caution">
    <text evidence="2">The sequence shown here is derived from an EMBL/GenBank/DDBJ whole genome shotgun (WGS) entry which is preliminary data.</text>
</comment>
<evidence type="ECO:0000313" key="2">
    <source>
        <dbReference type="EMBL" id="KAB2373474.1"/>
    </source>
</evidence>
<name>A0A6L3VS52_9ACTN</name>
<reference evidence="2 3" key="1">
    <citation type="submission" date="2019-09" db="EMBL/GenBank/DDBJ databases">
        <title>Actinomadura physcomitrii sp. nov., a novel actinomycete isolated from moss [Physcomitrium sphaericum (Ludw) Fuernr].</title>
        <authorList>
            <person name="Liu C."/>
            <person name="Zhuang X."/>
        </authorList>
    </citation>
    <scope>NUCLEOTIDE SEQUENCE [LARGE SCALE GENOMIC DNA]</scope>
    <source>
        <strain evidence="2 3">CYP1-1B</strain>
    </source>
</reference>
<dbReference type="Gene3D" id="3.10.450.50">
    <property type="match status" value="1"/>
</dbReference>
<gene>
    <name evidence="2" type="ORF">F9B16_28645</name>
</gene>
<dbReference type="CDD" id="cd00531">
    <property type="entry name" value="NTF2_like"/>
    <property type="match status" value="1"/>
</dbReference>